<comment type="similarity">
    <text evidence="1 4">Belongs to the glycosyl hydrolase 28 family.</text>
</comment>
<dbReference type="Gene3D" id="2.160.20.10">
    <property type="entry name" value="Single-stranded right-handed beta-helix, Pectin lyase-like"/>
    <property type="match status" value="1"/>
</dbReference>
<keyword evidence="3 4" id="KW-0326">Glycosidase</keyword>
<dbReference type="InterPro" id="IPR051801">
    <property type="entry name" value="GH28_Enzymes"/>
</dbReference>
<evidence type="ECO:0000256" key="3">
    <source>
        <dbReference type="ARBA" id="ARBA00023295"/>
    </source>
</evidence>
<reference evidence="5 8" key="2">
    <citation type="submission" date="2020-08" db="EMBL/GenBank/DDBJ databases">
        <title>Genomic Encyclopedia of Type Strains, Phase III (KMG-III): the genomes of soil and plant-associated and newly described type strains.</title>
        <authorList>
            <person name="Whitman W."/>
        </authorList>
    </citation>
    <scope>NUCLEOTIDE SEQUENCE [LARGE SCALE GENOMIC DNA]</scope>
    <source>
        <strain evidence="5 8">CECT 7753</strain>
    </source>
</reference>
<accession>A0A4V1EDE1</accession>
<protein>
    <submittedName>
        <fullName evidence="6">Glycoside hydrolase family 28 protein</fullName>
    </submittedName>
    <submittedName>
        <fullName evidence="5">Polygalacturonase</fullName>
    </submittedName>
</protein>
<dbReference type="AlphaFoldDB" id="A0A4V1EDE1"/>
<dbReference type="InterPro" id="IPR000743">
    <property type="entry name" value="Glyco_hydro_28"/>
</dbReference>
<dbReference type="GO" id="GO:0005975">
    <property type="term" value="P:carbohydrate metabolic process"/>
    <property type="evidence" value="ECO:0007669"/>
    <property type="project" value="InterPro"/>
</dbReference>
<evidence type="ECO:0000313" key="6">
    <source>
        <dbReference type="EMBL" id="QCP10761.1"/>
    </source>
</evidence>
<dbReference type="EMBL" id="JACHXS010000006">
    <property type="protein sequence ID" value="MBB3222745.1"/>
    <property type="molecule type" value="Genomic_DNA"/>
</dbReference>
<dbReference type="EMBL" id="CP040017">
    <property type="protein sequence ID" value="QCP10761.1"/>
    <property type="molecule type" value="Genomic_DNA"/>
</dbReference>
<proteinExistence type="inferred from homology"/>
<keyword evidence="2 4" id="KW-0378">Hydrolase</keyword>
<dbReference type="InterPro" id="IPR006626">
    <property type="entry name" value="PbH1"/>
</dbReference>
<reference evidence="6 7" key="1">
    <citation type="submission" date="2019-05" db="EMBL/GenBank/DDBJ databases">
        <title>Draft Genome Sequences of Six Type Strains of the Genus Massilia.</title>
        <authorList>
            <person name="Miess H."/>
            <person name="Frediansyhah A."/>
            <person name="Gross H."/>
        </authorList>
    </citation>
    <scope>NUCLEOTIDE SEQUENCE [LARGE SCALE GENOMIC DNA]</scope>
    <source>
        <strain evidence="6 7">DSMZ 26121</strain>
    </source>
</reference>
<dbReference type="GO" id="GO:0004650">
    <property type="term" value="F:polygalacturonase activity"/>
    <property type="evidence" value="ECO:0007669"/>
    <property type="project" value="InterPro"/>
</dbReference>
<dbReference type="SMART" id="SM00710">
    <property type="entry name" value="PbH1"/>
    <property type="match status" value="5"/>
</dbReference>
<dbReference type="OrthoDB" id="9795222at2"/>
<name>A0A4V1EDE1_9BURK</name>
<gene>
    <name evidence="6" type="ORF">FCL38_10210</name>
    <name evidence="5" type="ORF">FHS02_003568</name>
</gene>
<dbReference type="Pfam" id="PF00295">
    <property type="entry name" value="Glyco_hydro_28"/>
    <property type="match status" value="1"/>
</dbReference>
<evidence type="ECO:0000256" key="4">
    <source>
        <dbReference type="RuleBase" id="RU361169"/>
    </source>
</evidence>
<dbReference type="InterPro" id="IPR011050">
    <property type="entry name" value="Pectin_lyase_fold/virulence"/>
</dbReference>
<evidence type="ECO:0000256" key="1">
    <source>
        <dbReference type="ARBA" id="ARBA00008834"/>
    </source>
</evidence>
<dbReference type="InterPro" id="IPR012334">
    <property type="entry name" value="Pectin_lyas_fold"/>
</dbReference>
<keyword evidence="7" id="KW-1185">Reference proteome</keyword>
<evidence type="ECO:0000313" key="7">
    <source>
        <dbReference type="Proteomes" id="UP000298763"/>
    </source>
</evidence>
<dbReference type="PANTHER" id="PTHR31339:SF9">
    <property type="entry name" value="PLASMIN AND FIBRONECTIN-BINDING PROTEIN A"/>
    <property type="match status" value="1"/>
</dbReference>
<evidence type="ECO:0000313" key="5">
    <source>
        <dbReference type="EMBL" id="MBB3222745.1"/>
    </source>
</evidence>
<dbReference type="RefSeq" id="WP_137313640.1">
    <property type="nucleotide sequence ID" value="NZ_CP040017.1"/>
</dbReference>
<sequence length="482" mass="52965">MPTSSKSSINFRRRRIMLAGFAMPLLAGPGCSSLRLGGSTMRHEEVRVAAPFDMPAIRIPDFAGAPRFAITDFGADRADQRSTSAAIARAIDAAHAAGGGIVVVPQGVWPTAKIHLRSNVNLHVEKGATLLFSENPADYLPAVHTTWEGLECYNYSPLVYAYRCENVALTGEGTLRAKLDVWSIWYKRPKPHMDALVKLYDMSAKLSADGSTPLPVEQRDMTVGAANLRPQFVQFNRCRHVLVEDITIQDSPFWVMHPYLTNDVVIRRVKIAAHGHNNDGVDPEMAQNVLIEDCVFDQGDDAISVKSGRDRDAWRLAMPARNIVMRNCRIKNGHQLCAIGSELSGGIENVFVDNCHFDNHGSGAASTINNILYVKTNERRGGFVKNIHVSNVTATSIKGGVLAVETDVLYQWKNLLPTYERRLTPIEGLHVSNITVAEAKFVCLIRAEREAPVRNVSMRGVTVAKVAGTPVTTENVEGFVRA</sequence>
<dbReference type="Proteomes" id="UP000298763">
    <property type="component" value="Chromosome"/>
</dbReference>
<dbReference type="PANTHER" id="PTHR31339">
    <property type="entry name" value="PECTIN LYASE-RELATED"/>
    <property type="match status" value="1"/>
</dbReference>
<dbReference type="SUPFAM" id="SSF51126">
    <property type="entry name" value="Pectin lyase-like"/>
    <property type="match status" value="1"/>
</dbReference>
<evidence type="ECO:0000313" key="8">
    <source>
        <dbReference type="Proteomes" id="UP000584325"/>
    </source>
</evidence>
<evidence type="ECO:0000256" key="2">
    <source>
        <dbReference type="ARBA" id="ARBA00022801"/>
    </source>
</evidence>
<dbReference type="Proteomes" id="UP000584325">
    <property type="component" value="Unassembled WGS sequence"/>
</dbReference>
<organism evidence="5 8">
    <name type="scientific">Pseudoduganella umbonata</name>
    <dbReference type="NCBI Taxonomy" id="864828"/>
    <lineage>
        <taxon>Bacteria</taxon>
        <taxon>Pseudomonadati</taxon>
        <taxon>Pseudomonadota</taxon>
        <taxon>Betaproteobacteria</taxon>
        <taxon>Burkholderiales</taxon>
        <taxon>Oxalobacteraceae</taxon>
        <taxon>Telluria group</taxon>
        <taxon>Pseudoduganella</taxon>
    </lineage>
</organism>